<organism evidence="2 3">
    <name type="scientific">Chelatococcus sambhunathii</name>
    <dbReference type="NCBI Taxonomy" id="363953"/>
    <lineage>
        <taxon>Bacteria</taxon>
        <taxon>Pseudomonadati</taxon>
        <taxon>Pseudomonadota</taxon>
        <taxon>Alphaproteobacteria</taxon>
        <taxon>Hyphomicrobiales</taxon>
        <taxon>Chelatococcaceae</taxon>
        <taxon>Chelatococcus</taxon>
    </lineage>
</organism>
<dbReference type="Pfam" id="PF00027">
    <property type="entry name" value="cNMP_binding"/>
    <property type="match status" value="1"/>
</dbReference>
<dbReference type="Gene3D" id="2.60.120.10">
    <property type="entry name" value="Jelly Rolls"/>
    <property type="match status" value="1"/>
</dbReference>
<dbReference type="InterPro" id="IPR000595">
    <property type="entry name" value="cNMP-bd_dom"/>
</dbReference>
<evidence type="ECO:0000259" key="1">
    <source>
        <dbReference type="PROSITE" id="PS50042"/>
    </source>
</evidence>
<protein>
    <submittedName>
        <fullName evidence="2">Cyclic nucleotide-binding domain-containing protein</fullName>
    </submittedName>
</protein>
<dbReference type="SMART" id="SM00100">
    <property type="entry name" value="cNMP"/>
    <property type="match status" value="1"/>
</dbReference>
<evidence type="ECO:0000313" key="3">
    <source>
        <dbReference type="Proteomes" id="UP001181622"/>
    </source>
</evidence>
<dbReference type="PANTHER" id="PTHR24567:SF68">
    <property type="entry name" value="DNA-BINDING TRANSCRIPTIONAL DUAL REGULATOR CRP"/>
    <property type="match status" value="1"/>
</dbReference>
<gene>
    <name evidence="2" type="ORF">IHQ68_12460</name>
</gene>
<dbReference type="CDD" id="cd00038">
    <property type="entry name" value="CAP_ED"/>
    <property type="match status" value="1"/>
</dbReference>
<name>A0ABU1DHF5_9HYPH</name>
<dbReference type="SUPFAM" id="SSF51206">
    <property type="entry name" value="cAMP-binding domain-like"/>
    <property type="match status" value="1"/>
</dbReference>
<dbReference type="EMBL" id="JADBEO010000025">
    <property type="protein sequence ID" value="MDR4307429.1"/>
    <property type="molecule type" value="Genomic_DNA"/>
</dbReference>
<evidence type="ECO:0000313" key="2">
    <source>
        <dbReference type="EMBL" id="MDR4307429.1"/>
    </source>
</evidence>
<dbReference type="PANTHER" id="PTHR24567">
    <property type="entry name" value="CRP FAMILY TRANSCRIPTIONAL REGULATORY PROTEIN"/>
    <property type="match status" value="1"/>
</dbReference>
<accession>A0ABU1DHF5</accession>
<dbReference type="PROSITE" id="PS50042">
    <property type="entry name" value="CNMP_BINDING_3"/>
    <property type="match status" value="1"/>
</dbReference>
<comment type="caution">
    <text evidence="2">The sequence shown here is derived from an EMBL/GenBank/DDBJ whole genome shotgun (WGS) entry which is preliminary data.</text>
</comment>
<dbReference type="InterPro" id="IPR014710">
    <property type="entry name" value="RmlC-like_jellyroll"/>
</dbReference>
<keyword evidence="3" id="KW-1185">Reference proteome</keyword>
<reference evidence="2" key="1">
    <citation type="submission" date="2020-10" db="EMBL/GenBank/DDBJ databases">
        <authorList>
            <person name="Abbas A."/>
            <person name="Razzaq R."/>
            <person name="Waqas M."/>
            <person name="Abbas N."/>
            <person name="Nielsen T.K."/>
            <person name="Hansen L.H."/>
            <person name="Hussain S."/>
            <person name="Shahid M."/>
        </authorList>
    </citation>
    <scope>NUCLEOTIDE SEQUENCE</scope>
    <source>
        <strain evidence="2">S14</strain>
    </source>
</reference>
<feature type="domain" description="Cyclic nucleotide-binding" evidence="1">
    <location>
        <begin position="15"/>
        <end position="129"/>
    </location>
</feature>
<proteinExistence type="predicted"/>
<dbReference type="InterPro" id="IPR018490">
    <property type="entry name" value="cNMP-bd_dom_sf"/>
</dbReference>
<dbReference type="InterPro" id="IPR050397">
    <property type="entry name" value="Env_Response_Regulators"/>
</dbReference>
<dbReference type="Proteomes" id="UP001181622">
    <property type="component" value="Unassembled WGS sequence"/>
</dbReference>
<sequence length="146" mass="16051">MALEDDIRTLGETPMLDQLGRDAQRLIAFSAERVRLAKGDVLFREGDRADSAYVVAAGAVTLSRKGAEKRVGRGALIGELALIDDVLRPATATAAEPTELLKIARGLFRRLFDEYPDLARSLHGRLAARVQANIDELKSLEARLRR</sequence>